<dbReference type="Gene3D" id="3.40.50.150">
    <property type="entry name" value="Vaccinia Virus protein VP39"/>
    <property type="match status" value="1"/>
</dbReference>
<gene>
    <name evidence="1" type="ORF">U6A24_22845</name>
</gene>
<reference evidence="1 2" key="1">
    <citation type="journal article" date="2013" name="Int. J. Syst. Evol. Microbiol.">
        <title>Aquimarina gracilis sp. nov., isolated from the gut microflora of a mussel, Mytilus coruscus, and emended description of Aquimarina spongiae.</title>
        <authorList>
            <person name="Park S.C."/>
            <person name="Choe H.N."/>
            <person name="Baik K.S."/>
            <person name="Seong C.N."/>
        </authorList>
    </citation>
    <scope>NUCLEOTIDE SEQUENCE [LARGE SCALE GENOMIC DNA]</scope>
    <source>
        <strain evidence="1 2">PSC32</strain>
    </source>
</reference>
<evidence type="ECO:0000313" key="2">
    <source>
        <dbReference type="Proteomes" id="UP001327027"/>
    </source>
</evidence>
<dbReference type="SUPFAM" id="SSF53335">
    <property type="entry name" value="S-adenosyl-L-methionine-dependent methyltransferases"/>
    <property type="match status" value="1"/>
</dbReference>
<evidence type="ECO:0000313" key="1">
    <source>
        <dbReference type="EMBL" id="MEB3348333.1"/>
    </source>
</evidence>
<sequence>MNTLILHKEVQEYIFEKSDASIDLSKLILSGSPFKGISAQELAQQIVGRQKAKQKLPTWYARIGIYYPPTLNLEQTSSELTAQYKSNLVSGKTLIDITGGLGIDDYFFSKKMQQVIHCELNDELSTLAKHNFTTLETENVTCISGDGLETLTNNTNFDWIYIDPSRRHDAKGKVFFLEDCLPNVPDNLELLFIKANNILIKTSPLLDIKVGLNSLQHVKEIHVVAVRNEVKELLWVLDKSFEADRIIKTVNLARNQKQEFSFILKDEAEQSLTLGTPKKFLYEPN</sequence>
<keyword evidence="1" id="KW-0489">Methyltransferase</keyword>
<keyword evidence="1" id="KW-0808">Transferase</keyword>
<dbReference type="GO" id="GO:0008168">
    <property type="term" value="F:methyltransferase activity"/>
    <property type="evidence" value="ECO:0007669"/>
    <property type="project" value="UniProtKB-KW"/>
</dbReference>
<accession>A0ABU6A2N9</accession>
<dbReference type="Pfam" id="PF01135">
    <property type="entry name" value="PCMT"/>
    <property type="match status" value="1"/>
</dbReference>
<dbReference type="Gene3D" id="1.10.10.1110">
    <property type="entry name" value="Methyltransferase PG1098, N-terminal domain"/>
    <property type="match status" value="1"/>
</dbReference>
<feature type="non-terminal residue" evidence="1">
    <location>
        <position position="285"/>
    </location>
</feature>
<protein>
    <submittedName>
        <fullName evidence="1">Class I SAM-dependent methyltransferase</fullName>
    </submittedName>
</protein>
<organism evidence="1 2">
    <name type="scientific">Aquimarina gracilis</name>
    <dbReference type="NCBI Taxonomy" id="874422"/>
    <lineage>
        <taxon>Bacteria</taxon>
        <taxon>Pseudomonadati</taxon>
        <taxon>Bacteroidota</taxon>
        <taxon>Flavobacteriia</taxon>
        <taxon>Flavobacteriales</taxon>
        <taxon>Flavobacteriaceae</taxon>
        <taxon>Aquimarina</taxon>
    </lineage>
</organism>
<proteinExistence type="predicted"/>
<name>A0ABU6A2N9_9FLAO</name>
<keyword evidence="2" id="KW-1185">Reference proteome</keyword>
<dbReference type="Proteomes" id="UP001327027">
    <property type="component" value="Unassembled WGS sequence"/>
</dbReference>
<comment type="caution">
    <text evidence="1">The sequence shown here is derived from an EMBL/GenBank/DDBJ whole genome shotgun (WGS) entry which is preliminary data.</text>
</comment>
<dbReference type="GO" id="GO:0032259">
    <property type="term" value="P:methylation"/>
    <property type="evidence" value="ECO:0007669"/>
    <property type="project" value="UniProtKB-KW"/>
</dbReference>
<dbReference type="InterPro" id="IPR029063">
    <property type="entry name" value="SAM-dependent_MTases_sf"/>
</dbReference>
<dbReference type="EMBL" id="JAYKLX010000013">
    <property type="protein sequence ID" value="MEB3348333.1"/>
    <property type="molecule type" value="Genomic_DNA"/>
</dbReference>
<dbReference type="RefSeq" id="WP_324182355.1">
    <property type="nucleotide sequence ID" value="NZ_JAYKLX010000013.1"/>
</dbReference>